<evidence type="ECO:0000313" key="3">
    <source>
        <dbReference type="Proteomes" id="UP000176233"/>
    </source>
</evidence>
<name>A0A1F5NRM5_9BACT</name>
<reference evidence="2 3" key="1">
    <citation type="journal article" date="2016" name="Nat. Commun.">
        <title>Thousands of microbial genomes shed light on interconnected biogeochemical processes in an aquifer system.</title>
        <authorList>
            <person name="Anantharaman K."/>
            <person name="Brown C.T."/>
            <person name="Hug L.A."/>
            <person name="Sharon I."/>
            <person name="Castelle C.J."/>
            <person name="Probst A.J."/>
            <person name="Thomas B.C."/>
            <person name="Singh A."/>
            <person name="Wilkins M.J."/>
            <person name="Karaoz U."/>
            <person name="Brodie E.L."/>
            <person name="Williams K.H."/>
            <person name="Hubbard S.S."/>
            <person name="Banfield J.F."/>
        </authorList>
    </citation>
    <scope>NUCLEOTIDE SEQUENCE [LARGE SCALE GENOMIC DNA]</scope>
</reference>
<keyword evidence="1" id="KW-0472">Membrane</keyword>
<feature type="transmembrane region" description="Helical" evidence="1">
    <location>
        <begin position="126"/>
        <end position="143"/>
    </location>
</feature>
<gene>
    <name evidence="2" type="ORF">A2660_02580</name>
</gene>
<proteinExistence type="predicted"/>
<dbReference type="Proteomes" id="UP000176233">
    <property type="component" value="Unassembled WGS sequence"/>
</dbReference>
<evidence type="ECO:0000313" key="2">
    <source>
        <dbReference type="EMBL" id="OGE80192.1"/>
    </source>
</evidence>
<feature type="transmembrane region" description="Helical" evidence="1">
    <location>
        <begin position="95"/>
        <end position="114"/>
    </location>
</feature>
<protein>
    <recommendedName>
        <fullName evidence="4">DUF1761 domain-containing protein</fullName>
    </recommendedName>
</protein>
<feature type="transmembrane region" description="Helical" evidence="1">
    <location>
        <begin position="6"/>
        <end position="26"/>
    </location>
</feature>
<evidence type="ECO:0000256" key="1">
    <source>
        <dbReference type="SAM" id="Phobius"/>
    </source>
</evidence>
<dbReference type="InterPro" id="IPR013879">
    <property type="entry name" value="DUF1761"/>
</dbReference>
<comment type="caution">
    <text evidence="2">The sequence shown here is derived from an EMBL/GenBank/DDBJ whole genome shotgun (WGS) entry which is preliminary data.</text>
</comment>
<sequence>MQAIDVNYLAVLACGVASMVLGYVWYGPLFGKMWIEMMGFDKLDSSKQEAMKNSMTKSYSLTFVGSLVMAYVFSHFLIFTTSYMRTEGVSAGLSAGFWIWLGFLAPLTLGSVLWEGKSWKLWTLNNAYNLLQLLIFGVILSLWK</sequence>
<evidence type="ECO:0008006" key="4">
    <source>
        <dbReference type="Google" id="ProtNLM"/>
    </source>
</evidence>
<accession>A0A1F5NRM5</accession>
<feature type="transmembrane region" description="Helical" evidence="1">
    <location>
        <begin position="61"/>
        <end position="83"/>
    </location>
</feature>
<dbReference type="AlphaFoldDB" id="A0A1F5NRM5"/>
<keyword evidence="1" id="KW-1133">Transmembrane helix</keyword>
<dbReference type="Pfam" id="PF08570">
    <property type="entry name" value="DUF1761"/>
    <property type="match status" value="1"/>
</dbReference>
<dbReference type="EMBL" id="MFEJ01000019">
    <property type="protein sequence ID" value="OGE80192.1"/>
    <property type="molecule type" value="Genomic_DNA"/>
</dbReference>
<organism evidence="2 3">
    <name type="scientific">Candidatus Doudnabacteria bacterium RIFCSPHIGHO2_01_FULL_45_18</name>
    <dbReference type="NCBI Taxonomy" id="1817823"/>
    <lineage>
        <taxon>Bacteria</taxon>
        <taxon>Candidatus Doudnaibacteriota</taxon>
    </lineage>
</organism>
<keyword evidence="1" id="KW-0812">Transmembrane</keyword>